<keyword evidence="7" id="KW-0132">Cell division</keyword>
<dbReference type="EMBL" id="LKCM01000115">
    <property type="protein sequence ID" value="KPQ44045.1"/>
    <property type="molecule type" value="Genomic_DNA"/>
</dbReference>
<keyword evidence="7" id="KW-0131">Cell cycle</keyword>
<protein>
    <submittedName>
        <fullName evidence="7">Cell division control protein 6</fullName>
    </submittedName>
</protein>
<dbReference type="InterPro" id="IPR055237">
    <property type="entry name" value="Cdc6_lid"/>
</dbReference>
<evidence type="ECO:0000256" key="3">
    <source>
        <dbReference type="ARBA" id="ARBA00022741"/>
    </source>
</evidence>
<dbReference type="SUPFAM" id="SSF52540">
    <property type="entry name" value="P-loop containing nucleoside triphosphate hydrolases"/>
    <property type="match status" value="1"/>
</dbReference>
<dbReference type="GO" id="GO:0016887">
    <property type="term" value="F:ATP hydrolysis activity"/>
    <property type="evidence" value="ECO:0007669"/>
    <property type="project" value="InterPro"/>
</dbReference>
<accession>A0A0P8CB64</accession>
<dbReference type="PANTHER" id="PTHR10763:SF26">
    <property type="entry name" value="CELL DIVISION CONTROL PROTEIN 6 HOMOLOG"/>
    <property type="match status" value="1"/>
</dbReference>
<name>A0A0P8CB64_9EURY</name>
<proteinExistence type="inferred from homology"/>
<dbReference type="GO" id="GO:0005524">
    <property type="term" value="F:ATP binding"/>
    <property type="evidence" value="ECO:0007669"/>
    <property type="project" value="UniProtKB-KW"/>
</dbReference>
<evidence type="ECO:0000256" key="1">
    <source>
        <dbReference type="ARBA" id="ARBA00006184"/>
    </source>
</evidence>
<dbReference type="GO" id="GO:0006260">
    <property type="term" value="P:DNA replication"/>
    <property type="evidence" value="ECO:0007669"/>
    <property type="project" value="UniProtKB-KW"/>
</dbReference>
<dbReference type="Gene3D" id="3.40.50.300">
    <property type="entry name" value="P-loop containing nucleotide triphosphate hydrolases"/>
    <property type="match status" value="1"/>
</dbReference>
<organism evidence="7 8">
    <name type="scientific">Candidatus Methanoperedens nitratireducens</name>
    <dbReference type="NCBI Taxonomy" id="1392998"/>
    <lineage>
        <taxon>Archaea</taxon>
        <taxon>Methanobacteriati</taxon>
        <taxon>Methanobacteriota</taxon>
        <taxon>Stenosarchaea group</taxon>
        <taxon>Methanomicrobia</taxon>
        <taxon>Methanosarcinales</taxon>
        <taxon>ANME-2 cluster</taxon>
        <taxon>Candidatus Methanoperedentaceae</taxon>
        <taxon>Candidatus Methanoperedens</taxon>
    </lineage>
</organism>
<comment type="caution">
    <text evidence="7">The sequence shown here is derived from an EMBL/GenBank/DDBJ whole genome shotgun (WGS) entry which is preliminary data.</text>
</comment>
<dbReference type="Pfam" id="PF13401">
    <property type="entry name" value="AAA_22"/>
    <property type="match status" value="1"/>
</dbReference>
<evidence type="ECO:0000313" key="7">
    <source>
        <dbReference type="EMBL" id="KPQ44045.1"/>
    </source>
</evidence>
<dbReference type="Pfam" id="PF22703">
    <property type="entry name" value="Cdc6_lid"/>
    <property type="match status" value="1"/>
</dbReference>
<dbReference type="AlphaFoldDB" id="A0A0P8CB64"/>
<dbReference type="Proteomes" id="UP000050360">
    <property type="component" value="Unassembled WGS sequence"/>
</dbReference>
<gene>
    <name evidence="7" type="primary">cdc6_1</name>
    <name evidence="7" type="ORF">MPEBLZ_01382</name>
</gene>
<comment type="similarity">
    <text evidence="1">Belongs to the CDC6/cdc18 family.</text>
</comment>
<evidence type="ECO:0000259" key="5">
    <source>
        <dbReference type="Pfam" id="PF13401"/>
    </source>
</evidence>
<evidence type="ECO:0000313" key="8">
    <source>
        <dbReference type="Proteomes" id="UP000050360"/>
    </source>
</evidence>
<evidence type="ECO:0000256" key="4">
    <source>
        <dbReference type="ARBA" id="ARBA00022840"/>
    </source>
</evidence>
<dbReference type="PANTHER" id="PTHR10763">
    <property type="entry name" value="CELL DIVISION CONTROL PROTEIN 6-RELATED"/>
    <property type="match status" value="1"/>
</dbReference>
<evidence type="ECO:0000259" key="6">
    <source>
        <dbReference type="Pfam" id="PF22703"/>
    </source>
</evidence>
<dbReference type="Gene3D" id="1.10.8.60">
    <property type="match status" value="1"/>
</dbReference>
<keyword evidence="2" id="KW-0235">DNA replication</keyword>
<evidence type="ECO:0000256" key="2">
    <source>
        <dbReference type="ARBA" id="ARBA00022705"/>
    </source>
</evidence>
<feature type="domain" description="ORC1/DEAH AAA+ ATPase" evidence="5">
    <location>
        <begin position="51"/>
        <end position="172"/>
    </location>
</feature>
<reference evidence="7 8" key="1">
    <citation type="submission" date="2015-09" db="EMBL/GenBank/DDBJ databases">
        <title>A metagenomics-based metabolic model of nitrate-dependent anaerobic oxidation of methane by Methanoperedens-like archaea.</title>
        <authorList>
            <person name="Arshad A."/>
            <person name="Speth D.R."/>
            <person name="De Graaf R.M."/>
            <person name="Op Den Camp H.J."/>
            <person name="Jetten M.S."/>
            <person name="Welte C.U."/>
        </authorList>
    </citation>
    <scope>NUCLEOTIDE SEQUENCE [LARGE SCALE GENOMIC DNA]</scope>
</reference>
<keyword evidence="4" id="KW-0067">ATP-binding</keyword>
<sequence length="316" mass="36385">MNSKNKKQIYKQDGRKYIDTEYVPQDPKHREKEITQISKQIIEFIINRVSGSFLIYGNSGTGKTMSFKVAMSVAQAYLSKNDPDRKDHKMIFVTAKGTDITPLMTEICRSLDVKAPSRGISFKDYINLINEKIQKTYVHICIDEFDNLLSRTREKAEDLIYYFTRTERLSLTIITNRINLAKEIQDARVFSSLNTLNSINFRDYDPAQCYDILKERTNMTFNPNFIYDNVLQTLSKHIAIEGGDIRKGLSVLGLCAKYAEESNILTITPEIMTDIIEKYDILKDGEKPEKTINFRKADSGSDIFTPFNKSMQHTGF</sequence>
<keyword evidence="3" id="KW-0547">Nucleotide-binding</keyword>
<dbReference type="InterPro" id="IPR049945">
    <property type="entry name" value="AAA_22"/>
</dbReference>
<dbReference type="GO" id="GO:0051301">
    <property type="term" value="P:cell division"/>
    <property type="evidence" value="ECO:0007669"/>
    <property type="project" value="UniProtKB-KW"/>
</dbReference>
<dbReference type="InterPro" id="IPR050311">
    <property type="entry name" value="ORC1/CDC6"/>
</dbReference>
<feature type="domain" description="Cdc6 AAA+ ATPase-type lid" evidence="6">
    <location>
        <begin position="210"/>
        <end position="270"/>
    </location>
</feature>
<dbReference type="InterPro" id="IPR027417">
    <property type="entry name" value="P-loop_NTPase"/>
</dbReference>